<name>A0A0D1YGP8_9EURO</name>
<evidence type="ECO:0000256" key="4">
    <source>
        <dbReference type="ARBA" id="ARBA00023163"/>
    </source>
</evidence>
<dbReference type="InterPro" id="IPR021740">
    <property type="entry name" value="Velvet"/>
</dbReference>
<feature type="compositionally biased region" description="Pro residues" evidence="6">
    <location>
        <begin position="302"/>
        <end position="311"/>
    </location>
</feature>
<reference evidence="8 9" key="1">
    <citation type="submission" date="2015-01" db="EMBL/GenBank/DDBJ databases">
        <title>The Genome Sequence of Exophiala sideris CBS121828.</title>
        <authorList>
            <consortium name="The Broad Institute Genomics Platform"/>
            <person name="Cuomo C."/>
            <person name="de Hoog S."/>
            <person name="Gorbushina A."/>
            <person name="Stielow B."/>
            <person name="Teixiera M."/>
            <person name="Abouelleil A."/>
            <person name="Chapman S.B."/>
            <person name="Priest M."/>
            <person name="Young S.K."/>
            <person name="Wortman J."/>
            <person name="Nusbaum C."/>
            <person name="Birren B."/>
        </authorList>
    </citation>
    <scope>NUCLEOTIDE SEQUENCE [LARGE SCALE GENOMIC DNA]</scope>
    <source>
        <strain evidence="8 9">CBS 121828</strain>
    </source>
</reference>
<proteinExistence type="predicted"/>
<feature type="compositionally biased region" description="Polar residues" evidence="6">
    <location>
        <begin position="51"/>
        <end position="74"/>
    </location>
</feature>
<dbReference type="InterPro" id="IPR037525">
    <property type="entry name" value="Velvet_dom"/>
</dbReference>
<dbReference type="HOGENOM" id="CLU_050243_0_0_1"/>
<dbReference type="OrthoDB" id="3056235at2759"/>
<feature type="region of interest" description="Disordered" evidence="6">
    <location>
        <begin position="414"/>
        <end position="443"/>
    </location>
</feature>
<dbReference type="PANTHER" id="PTHR33572">
    <property type="entry name" value="SPORE DEVELOPMENT REGULATOR VOSA"/>
    <property type="match status" value="1"/>
</dbReference>
<evidence type="ECO:0000256" key="6">
    <source>
        <dbReference type="SAM" id="MobiDB-lite"/>
    </source>
</evidence>
<dbReference type="AlphaFoldDB" id="A0A0D1YGP8"/>
<dbReference type="GO" id="GO:0005634">
    <property type="term" value="C:nucleus"/>
    <property type="evidence" value="ECO:0007669"/>
    <property type="project" value="UniProtKB-SubCell"/>
</dbReference>
<gene>
    <name evidence="8" type="ORF">PV11_07675</name>
</gene>
<dbReference type="GO" id="GO:0030435">
    <property type="term" value="P:sporulation resulting in formation of a cellular spore"/>
    <property type="evidence" value="ECO:0007669"/>
    <property type="project" value="UniProtKB-KW"/>
</dbReference>
<dbReference type="InterPro" id="IPR038491">
    <property type="entry name" value="Velvet_dom_sf"/>
</dbReference>
<evidence type="ECO:0000256" key="3">
    <source>
        <dbReference type="ARBA" id="ARBA00023015"/>
    </source>
</evidence>
<feature type="domain" description="Velvet" evidence="7">
    <location>
        <begin position="187"/>
        <end position="414"/>
    </location>
</feature>
<feature type="region of interest" description="Disordered" evidence="6">
    <location>
        <begin position="280"/>
        <end position="328"/>
    </location>
</feature>
<keyword evidence="4" id="KW-0804">Transcription</keyword>
<keyword evidence="2" id="KW-0749">Sporulation</keyword>
<evidence type="ECO:0000259" key="7">
    <source>
        <dbReference type="PROSITE" id="PS51821"/>
    </source>
</evidence>
<dbReference type="PROSITE" id="PS51821">
    <property type="entry name" value="VELVET"/>
    <property type="match status" value="1"/>
</dbReference>
<dbReference type="PANTHER" id="PTHR33572:SF17">
    <property type="entry name" value="SEXUAL DEVELOPMENT REGULATOR VELC"/>
    <property type="match status" value="1"/>
</dbReference>
<feature type="region of interest" description="Disordered" evidence="6">
    <location>
        <begin position="51"/>
        <end position="141"/>
    </location>
</feature>
<dbReference type="STRING" id="1016849.A0A0D1YGP8"/>
<accession>A0A0D1YGP8</accession>
<feature type="compositionally biased region" description="Acidic residues" evidence="6">
    <location>
        <begin position="433"/>
        <end position="443"/>
    </location>
</feature>
<keyword evidence="3" id="KW-0805">Transcription regulation</keyword>
<keyword evidence="5" id="KW-0539">Nucleus</keyword>
<dbReference type="EMBL" id="KN846953">
    <property type="protein sequence ID" value="KIV80154.1"/>
    <property type="molecule type" value="Genomic_DNA"/>
</dbReference>
<evidence type="ECO:0000256" key="5">
    <source>
        <dbReference type="ARBA" id="ARBA00023242"/>
    </source>
</evidence>
<dbReference type="Gene3D" id="2.60.40.3960">
    <property type="entry name" value="Velvet domain"/>
    <property type="match status" value="1"/>
</dbReference>
<dbReference type="Proteomes" id="UP000053599">
    <property type="component" value="Unassembled WGS sequence"/>
</dbReference>
<sequence>MTAAVHLSVANNSTCYASRPRRFFLTSNEPPHKAMHPHQPRSLFPETILSESNRDAPSTGSGLASGLQQASLHQPSDPSSSLFPSRSSQPRVLAPYPPIPEAGVSPSFRPSEPRFTEPAAGLHFHSPNSRPSLGAPTSITAAGTSHTFPAYTTLNSQSSSVVSRANRGVRQEPALMGTLQTAQPSTNRRKRCSLFIRQQPRAARAGPDGKDRRPIDPPPILQLLMDDFDPTDEEDVAEIKSPWWVVHCRLVGADSPELDVSTLHYFRDDGRKELQRLLLGTTVANPTPTQDDPDPETMPQHPKTPPAPPSPTSRFIPNPSSNRREAPQIYGPQIPGCFFIFADLSIRRAGDYRLQFNLMKMDPALLTPGSLVHCIDTVTSAPFRVVNAKDFDQIQPSTNLVKGLLERGAGFPLKLKKGQREGQRRRRQHSGDESDEDSYYDEN</sequence>
<protein>
    <recommendedName>
        <fullName evidence="7">Velvet domain-containing protein</fullName>
    </recommendedName>
</protein>
<feature type="compositionally biased region" description="Low complexity" evidence="6">
    <location>
        <begin position="75"/>
        <end position="90"/>
    </location>
</feature>
<organism evidence="8 9">
    <name type="scientific">Exophiala sideris</name>
    <dbReference type="NCBI Taxonomy" id="1016849"/>
    <lineage>
        <taxon>Eukaryota</taxon>
        <taxon>Fungi</taxon>
        <taxon>Dikarya</taxon>
        <taxon>Ascomycota</taxon>
        <taxon>Pezizomycotina</taxon>
        <taxon>Eurotiomycetes</taxon>
        <taxon>Chaetothyriomycetidae</taxon>
        <taxon>Chaetothyriales</taxon>
        <taxon>Herpotrichiellaceae</taxon>
        <taxon>Exophiala</taxon>
    </lineage>
</organism>
<dbReference type="Pfam" id="PF11754">
    <property type="entry name" value="Velvet"/>
    <property type="match status" value="1"/>
</dbReference>
<comment type="subcellular location">
    <subcellularLocation>
        <location evidence="1">Nucleus</location>
    </subcellularLocation>
</comment>
<evidence type="ECO:0000313" key="9">
    <source>
        <dbReference type="Proteomes" id="UP000053599"/>
    </source>
</evidence>
<evidence type="ECO:0000256" key="1">
    <source>
        <dbReference type="ARBA" id="ARBA00004123"/>
    </source>
</evidence>
<evidence type="ECO:0000313" key="8">
    <source>
        <dbReference type="EMBL" id="KIV80154.1"/>
    </source>
</evidence>
<feature type="compositionally biased region" description="Polar residues" evidence="6">
    <location>
        <begin position="126"/>
        <end position="141"/>
    </location>
</feature>
<evidence type="ECO:0000256" key="2">
    <source>
        <dbReference type="ARBA" id="ARBA00022969"/>
    </source>
</evidence>